<dbReference type="SUPFAM" id="SSF55811">
    <property type="entry name" value="Nudix"/>
    <property type="match status" value="1"/>
</dbReference>
<evidence type="ECO:0000313" key="2">
    <source>
        <dbReference type="EMBL" id="OGK38354.1"/>
    </source>
</evidence>
<dbReference type="GO" id="GO:0004452">
    <property type="term" value="F:isopentenyl-diphosphate delta-isomerase activity"/>
    <property type="evidence" value="ECO:0007669"/>
    <property type="project" value="TreeGrafter"/>
</dbReference>
<protein>
    <recommendedName>
        <fullName evidence="1">Nudix hydrolase domain-containing protein</fullName>
    </recommendedName>
</protein>
<dbReference type="Gene3D" id="3.90.79.10">
    <property type="entry name" value="Nucleoside Triphosphate Pyrophosphohydrolase"/>
    <property type="match status" value="1"/>
</dbReference>
<feature type="domain" description="Nudix hydrolase" evidence="1">
    <location>
        <begin position="35"/>
        <end position="175"/>
    </location>
</feature>
<gene>
    <name evidence="2" type="ORF">A3F03_01350</name>
</gene>
<accession>A0A1F7I4Q5</accession>
<reference evidence="2 3" key="1">
    <citation type="journal article" date="2016" name="Nat. Commun.">
        <title>Thousands of microbial genomes shed light on interconnected biogeochemical processes in an aquifer system.</title>
        <authorList>
            <person name="Anantharaman K."/>
            <person name="Brown C.T."/>
            <person name="Hug L.A."/>
            <person name="Sharon I."/>
            <person name="Castelle C.J."/>
            <person name="Probst A.J."/>
            <person name="Thomas B.C."/>
            <person name="Singh A."/>
            <person name="Wilkins M.J."/>
            <person name="Karaoz U."/>
            <person name="Brodie E.L."/>
            <person name="Williams K.H."/>
            <person name="Hubbard S.S."/>
            <person name="Banfield J.F."/>
        </authorList>
    </citation>
    <scope>NUCLEOTIDE SEQUENCE [LARGE SCALE GENOMIC DNA]</scope>
</reference>
<dbReference type="GO" id="GO:0009240">
    <property type="term" value="P:isopentenyl diphosphate biosynthetic process"/>
    <property type="evidence" value="ECO:0007669"/>
    <property type="project" value="TreeGrafter"/>
</dbReference>
<proteinExistence type="predicted"/>
<comment type="caution">
    <text evidence="2">The sequence shown here is derived from an EMBL/GenBank/DDBJ whole genome shotgun (WGS) entry which is preliminary data.</text>
</comment>
<organism evidence="2 3">
    <name type="scientific">Candidatus Roizmanbacteria bacterium RIFCSPHIGHO2_12_FULL_41_11</name>
    <dbReference type="NCBI Taxonomy" id="1802052"/>
    <lineage>
        <taxon>Bacteria</taxon>
        <taxon>Candidatus Roizmaniibacteriota</taxon>
    </lineage>
</organism>
<dbReference type="InterPro" id="IPR015797">
    <property type="entry name" value="NUDIX_hydrolase-like_dom_sf"/>
</dbReference>
<name>A0A1F7I4Q5_9BACT</name>
<dbReference type="AlphaFoldDB" id="A0A1F7I4Q5"/>
<dbReference type="GO" id="GO:0005737">
    <property type="term" value="C:cytoplasm"/>
    <property type="evidence" value="ECO:0007669"/>
    <property type="project" value="TreeGrafter"/>
</dbReference>
<evidence type="ECO:0000259" key="1">
    <source>
        <dbReference type="PROSITE" id="PS51462"/>
    </source>
</evidence>
<dbReference type="PANTHER" id="PTHR10885:SF0">
    <property type="entry name" value="ISOPENTENYL-DIPHOSPHATE DELTA-ISOMERASE"/>
    <property type="match status" value="1"/>
</dbReference>
<dbReference type="PROSITE" id="PS51462">
    <property type="entry name" value="NUDIX"/>
    <property type="match status" value="1"/>
</dbReference>
<dbReference type="PANTHER" id="PTHR10885">
    <property type="entry name" value="ISOPENTENYL-DIPHOSPHATE DELTA-ISOMERASE"/>
    <property type="match status" value="1"/>
</dbReference>
<dbReference type="Proteomes" id="UP000176803">
    <property type="component" value="Unassembled WGS sequence"/>
</dbReference>
<evidence type="ECO:0000313" key="3">
    <source>
        <dbReference type="Proteomes" id="UP000176803"/>
    </source>
</evidence>
<dbReference type="EMBL" id="MGAC01000016">
    <property type="protein sequence ID" value="OGK38354.1"/>
    <property type="molecule type" value="Genomic_DNA"/>
</dbReference>
<sequence length="182" mass="21363">MKMDYYKKQLYLARVDKNDQILGRVERWEAHQKAVLHRGIHLAVFFQDKIILQQRRHPAFNGYFDITIASHPLFIGDKLQDDLTALYTTLNRELNLEKADLISPPQFLGKFHYQAKNPHDPRLQEHEINHVYSCEAKAIPIPNYEFAYGLSVVTKADLGQDNNFIRPFLTPWTKKAQQLKLF</sequence>
<dbReference type="InterPro" id="IPR000086">
    <property type="entry name" value="NUDIX_hydrolase_dom"/>
</dbReference>